<gene>
    <name evidence="3" type="ORF">KB449_26195</name>
</gene>
<proteinExistence type="predicted"/>
<sequence length="108" mass="11595">MDVELYGNASLTSGKTLTATDEYAVDARYASNAADGKSTTFWSSIKWSGASDYKWLQVDLGDTRAIGRWAVKHATGNATTKSYKLQASREARPAPGSTSISSCAIRHS</sequence>
<evidence type="ECO:0000313" key="4">
    <source>
        <dbReference type="Proteomes" id="UP001161691"/>
    </source>
</evidence>
<dbReference type="PROSITE" id="PS50022">
    <property type="entry name" value="FA58C_3"/>
    <property type="match status" value="1"/>
</dbReference>
<name>A0ABT6TNP1_9BACL</name>
<dbReference type="InterPro" id="IPR000421">
    <property type="entry name" value="FA58C"/>
</dbReference>
<dbReference type="EMBL" id="JAGRPV010000001">
    <property type="protein sequence ID" value="MDI4648472.1"/>
    <property type="molecule type" value="Genomic_DNA"/>
</dbReference>
<dbReference type="Gene3D" id="2.60.120.260">
    <property type="entry name" value="Galactose-binding domain-like"/>
    <property type="match status" value="1"/>
</dbReference>
<dbReference type="Pfam" id="PF00754">
    <property type="entry name" value="F5_F8_type_C"/>
    <property type="match status" value="1"/>
</dbReference>
<organism evidence="3 4">
    <name type="scientific">Cohnella hashimotonis</name>
    <dbReference type="NCBI Taxonomy" id="2826895"/>
    <lineage>
        <taxon>Bacteria</taxon>
        <taxon>Bacillati</taxon>
        <taxon>Bacillota</taxon>
        <taxon>Bacilli</taxon>
        <taxon>Bacillales</taxon>
        <taxon>Paenibacillaceae</taxon>
        <taxon>Cohnella</taxon>
    </lineage>
</organism>
<dbReference type="RefSeq" id="WP_282911187.1">
    <property type="nucleotide sequence ID" value="NZ_JAGRPV010000001.1"/>
</dbReference>
<accession>A0ABT6TNP1</accession>
<protein>
    <submittedName>
        <fullName evidence="3">Discoidin domain-containing protein</fullName>
    </submittedName>
</protein>
<feature type="region of interest" description="Disordered" evidence="1">
    <location>
        <begin position="82"/>
        <end position="108"/>
    </location>
</feature>
<dbReference type="Proteomes" id="UP001161691">
    <property type="component" value="Unassembled WGS sequence"/>
</dbReference>
<keyword evidence="4" id="KW-1185">Reference proteome</keyword>
<dbReference type="InterPro" id="IPR008979">
    <property type="entry name" value="Galactose-bd-like_sf"/>
</dbReference>
<reference evidence="3" key="1">
    <citation type="submission" date="2023-04" db="EMBL/GenBank/DDBJ databases">
        <title>Comparative genomic analysis of Cohnella hashimotonis sp. nov., isolated from the International Space Station.</title>
        <authorList>
            <person name="Venkateswaran K."/>
            <person name="Simpson A."/>
        </authorList>
    </citation>
    <scope>NUCLEOTIDE SEQUENCE</scope>
    <source>
        <strain evidence="3">F6_2S_P_1</strain>
    </source>
</reference>
<dbReference type="SUPFAM" id="SSF49785">
    <property type="entry name" value="Galactose-binding domain-like"/>
    <property type="match status" value="1"/>
</dbReference>
<evidence type="ECO:0000259" key="2">
    <source>
        <dbReference type="PROSITE" id="PS50022"/>
    </source>
</evidence>
<evidence type="ECO:0000313" key="3">
    <source>
        <dbReference type="EMBL" id="MDI4648472.1"/>
    </source>
</evidence>
<comment type="caution">
    <text evidence="3">The sequence shown here is derived from an EMBL/GenBank/DDBJ whole genome shotgun (WGS) entry which is preliminary data.</text>
</comment>
<evidence type="ECO:0000256" key="1">
    <source>
        <dbReference type="SAM" id="MobiDB-lite"/>
    </source>
</evidence>
<feature type="domain" description="F5/8 type C" evidence="2">
    <location>
        <begin position="1"/>
        <end position="108"/>
    </location>
</feature>